<dbReference type="Pfam" id="PF07995">
    <property type="entry name" value="GSDH"/>
    <property type="match status" value="1"/>
</dbReference>
<dbReference type="InterPro" id="IPR011042">
    <property type="entry name" value="6-blade_b-propeller_TolB-like"/>
</dbReference>
<dbReference type="PROSITE" id="PS50093">
    <property type="entry name" value="PKD"/>
    <property type="match status" value="1"/>
</dbReference>
<dbReference type="InterPro" id="IPR013783">
    <property type="entry name" value="Ig-like_fold"/>
</dbReference>
<feature type="domain" description="PKD" evidence="2">
    <location>
        <begin position="512"/>
        <end position="602"/>
    </location>
</feature>
<dbReference type="InterPro" id="IPR035986">
    <property type="entry name" value="PKD_dom_sf"/>
</dbReference>
<proteinExistence type="predicted"/>
<reference evidence="3 4" key="1">
    <citation type="submission" date="2018-09" db="EMBL/GenBank/DDBJ databases">
        <title>Isolation, diversity and antifungal activity of actinobacteria from wheat.</title>
        <authorList>
            <person name="Han C."/>
        </authorList>
    </citation>
    <scope>NUCLEOTIDE SEQUENCE [LARGE SCALE GENOMIC DNA]</scope>
    <source>
        <strain evidence="3 4">NEAU-YY265</strain>
    </source>
</reference>
<protein>
    <submittedName>
        <fullName evidence="3">PKD domain-containing protein</fullName>
    </submittedName>
</protein>
<dbReference type="InterPro" id="IPR000601">
    <property type="entry name" value="PKD_dom"/>
</dbReference>
<accession>A0A418KQK1</accession>
<dbReference type="SUPFAM" id="SSF50952">
    <property type="entry name" value="Soluble quinoprotein glucose dehydrogenase"/>
    <property type="match status" value="1"/>
</dbReference>
<dbReference type="GO" id="GO:0005975">
    <property type="term" value="P:carbohydrate metabolic process"/>
    <property type="evidence" value="ECO:0007669"/>
    <property type="project" value="UniProtKB-ARBA"/>
</dbReference>
<dbReference type="InterPro" id="IPR012938">
    <property type="entry name" value="Glc/Sorbosone_DH"/>
</dbReference>
<dbReference type="InterPro" id="IPR022409">
    <property type="entry name" value="PKD/Chitinase_dom"/>
</dbReference>
<dbReference type="Gene3D" id="2.60.40.10">
    <property type="entry name" value="Immunoglobulins"/>
    <property type="match status" value="1"/>
</dbReference>
<name>A0A418KQK1_9ACTN</name>
<dbReference type="PANTHER" id="PTHR19328">
    <property type="entry name" value="HEDGEHOG-INTERACTING PROTEIN"/>
    <property type="match status" value="1"/>
</dbReference>
<dbReference type="Pfam" id="PF18911">
    <property type="entry name" value="PKD_4"/>
    <property type="match status" value="1"/>
</dbReference>
<dbReference type="AlphaFoldDB" id="A0A418KQK1"/>
<feature type="signal peptide" evidence="1">
    <location>
        <begin position="1"/>
        <end position="19"/>
    </location>
</feature>
<dbReference type="RefSeq" id="WP_119660512.1">
    <property type="nucleotide sequence ID" value="NZ_QUAL01000139.1"/>
</dbReference>
<keyword evidence="1" id="KW-0732">Signal</keyword>
<dbReference type="SUPFAM" id="SSF49299">
    <property type="entry name" value="PKD domain"/>
    <property type="match status" value="1"/>
</dbReference>
<keyword evidence="4" id="KW-1185">Reference proteome</keyword>
<dbReference type="Gene3D" id="2.120.10.30">
    <property type="entry name" value="TolB, C-terminal domain"/>
    <property type="match status" value="1"/>
</dbReference>
<gene>
    <name evidence="3" type="ORF">DY240_14165</name>
</gene>
<feature type="chain" id="PRO_5039716583" evidence="1">
    <location>
        <begin position="20"/>
        <end position="710"/>
    </location>
</feature>
<dbReference type="CDD" id="cd00146">
    <property type="entry name" value="PKD"/>
    <property type="match status" value="1"/>
</dbReference>
<evidence type="ECO:0000259" key="2">
    <source>
        <dbReference type="PROSITE" id="PS50093"/>
    </source>
</evidence>
<sequence length="710" mass="76322">MRKAVMMAAGTLVASTLVAAPGLAASGAPGPAAAPEAAPPDSAFQKVTLNDTPGEPMDLVVLPDGRVLHTTRAGEVWLHDPDTRLNTLAAELDVYEHDEEGLQSIAIDPGFGRTNNWIYLYYSPPLDTPLDDPLTPTVNEGDAPFTGTPADWEPFEGHITLSRFELVGDQIDLSTEQHILDVPVDRGICCHVGGDIAFDDAGHLYLGTGDDTNPFESDGYAPIDERPDRNPAFDAQRTSANTNDLRGKVLRIVVGEDGGYSIPEGNLFPPGTEGTRPEIYAMGLRNPFRLEVQPETGDVYVGDYSPDASEADPARGPAGQGKWTVIREPANYGWPYCATAELPYVDYDFATGTSGEPFDCAAPVNESPHNTGLTELPPVTQPDIWYSYGESAEFPELGTGGIGPMGGPAYDFDPRDTRGRAPVAWPEHYDGIPLLYEWTRDWIKGIHLDENGGVAAIEDVVPSIVVDNPMDMEFGPDGALYVLEYGDGFFAENPDAQLSRIDYIGVGGNHTPVPQVTADVTQGHAPMTVQFSSAGTADEDGDRLRYEWDFDGDGRVDSRLRNPSFTYEENGLYHATLKVTDLGGKHRGKTASAEVDIIVGNLTPVVEFVTPVEGDTFAFGDEVAYEVRVTDDQPVDCSRLQVTYILGHDDHGHPQTTALGCTGTLRTTLPGGHDPGDNLRGVFNATYTDDPGEGVPALTASAEVMLVPEG</sequence>
<evidence type="ECO:0000313" key="3">
    <source>
        <dbReference type="EMBL" id="RIQ22258.1"/>
    </source>
</evidence>
<evidence type="ECO:0000313" key="4">
    <source>
        <dbReference type="Proteomes" id="UP000284057"/>
    </source>
</evidence>
<organism evidence="3 4">
    <name type="scientific">Jiangella rhizosphaerae</name>
    <dbReference type="NCBI Taxonomy" id="2293569"/>
    <lineage>
        <taxon>Bacteria</taxon>
        <taxon>Bacillati</taxon>
        <taxon>Actinomycetota</taxon>
        <taxon>Actinomycetes</taxon>
        <taxon>Jiangellales</taxon>
        <taxon>Jiangellaceae</taxon>
        <taxon>Jiangella</taxon>
    </lineage>
</organism>
<dbReference type="OrthoDB" id="6402258at2"/>
<evidence type="ECO:0000256" key="1">
    <source>
        <dbReference type="SAM" id="SignalP"/>
    </source>
</evidence>
<dbReference type="PANTHER" id="PTHR19328:SF75">
    <property type="entry name" value="ALDOSE SUGAR DEHYDROGENASE YLII"/>
    <property type="match status" value="1"/>
</dbReference>
<dbReference type="InterPro" id="IPR011041">
    <property type="entry name" value="Quinoprot_gluc/sorb_DH_b-prop"/>
</dbReference>
<comment type="caution">
    <text evidence="3">The sequence shown here is derived from an EMBL/GenBank/DDBJ whole genome shotgun (WGS) entry which is preliminary data.</text>
</comment>
<dbReference type="SMART" id="SM00089">
    <property type="entry name" value="PKD"/>
    <property type="match status" value="1"/>
</dbReference>
<dbReference type="Proteomes" id="UP000284057">
    <property type="component" value="Unassembled WGS sequence"/>
</dbReference>
<dbReference type="EMBL" id="QUAL01000139">
    <property type="protein sequence ID" value="RIQ22258.1"/>
    <property type="molecule type" value="Genomic_DNA"/>
</dbReference>